<proteinExistence type="predicted"/>
<dbReference type="InterPro" id="IPR035944">
    <property type="entry name" value="YfbM-like_sf"/>
</dbReference>
<organism evidence="1 2">
    <name type="scientific">Chitinophaga costaii</name>
    <dbReference type="NCBI Taxonomy" id="1335309"/>
    <lineage>
        <taxon>Bacteria</taxon>
        <taxon>Pseudomonadati</taxon>
        <taxon>Bacteroidota</taxon>
        <taxon>Chitinophagia</taxon>
        <taxon>Chitinophagales</taxon>
        <taxon>Chitinophagaceae</taxon>
        <taxon>Chitinophaga</taxon>
    </lineage>
</organism>
<dbReference type="STRING" id="1335309.GA0116948_1217"/>
<dbReference type="Gene3D" id="3.40.1760.10">
    <property type="entry name" value="YfbM-like super family"/>
    <property type="match status" value="1"/>
</dbReference>
<gene>
    <name evidence="1" type="ORF">GA0116948_1217</name>
</gene>
<keyword evidence="2" id="KW-1185">Reference proteome</keyword>
<dbReference type="Pfam" id="PF08974">
    <property type="entry name" value="DUF1877"/>
    <property type="match status" value="1"/>
</dbReference>
<reference evidence="1 2" key="1">
    <citation type="submission" date="2016-08" db="EMBL/GenBank/DDBJ databases">
        <authorList>
            <person name="Seilhamer J.J."/>
        </authorList>
    </citation>
    <scope>NUCLEOTIDE SEQUENCE [LARGE SCALE GENOMIC DNA]</scope>
    <source>
        <strain evidence="1 2">A37T2</strain>
    </source>
</reference>
<name>A0A1C4G328_9BACT</name>
<evidence type="ECO:0008006" key="3">
    <source>
        <dbReference type="Google" id="ProtNLM"/>
    </source>
</evidence>
<accession>A0A1C4G328</accession>
<evidence type="ECO:0000313" key="2">
    <source>
        <dbReference type="Proteomes" id="UP000242818"/>
    </source>
</evidence>
<dbReference type="RefSeq" id="WP_089715448.1">
    <property type="nucleotide sequence ID" value="NZ_FMAR01000021.1"/>
</dbReference>
<dbReference type="InterPro" id="IPR015068">
    <property type="entry name" value="DUF1877"/>
</dbReference>
<dbReference type="SUPFAM" id="SSF111069">
    <property type="entry name" value="Hypothetical protein yfbM"/>
    <property type="match status" value="1"/>
</dbReference>
<protein>
    <recommendedName>
        <fullName evidence="3">DUF1877 family protein</fullName>
    </recommendedName>
</protein>
<dbReference type="OrthoDB" id="289289at2"/>
<dbReference type="Proteomes" id="UP000242818">
    <property type="component" value="Unassembled WGS sequence"/>
</dbReference>
<evidence type="ECO:0000313" key="1">
    <source>
        <dbReference type="EMBL" id="SCC62607.1"/>
    </source>
</evidence>
<dbReference type="AlphaFoldDB" id="A0A1C4G328"/>
<sequence length="183" mass="20388">MSEVAKLYAVPENNFKAITSHEINPLAISIDQAQLKGSVQALMFLLNKILLSDEDTEILINAIFYPDAFIGEPVTDELDFSTWSASSYEALGDAIHHSIHYQSPRLVAAIDNLLAGLDEVQVADAYDAEELNENDIYPGTWSDDVRESKSFNMPHLVNDFLVLKEFIHKACKTGCYVLCYAAQ</sequence>
<dbReference type="EMBL" id="FMAR01000021">
    <property type="protein sequence ID" value="SCC62607.1"/>
    <property type="molecule type" value="Genomic_DNA"/>
</dbReference>